<dbReference type="AlphaFoldDB" id="B4VHL0"/>
<evidence type="ECO:0000313" key="2">
    <source>
        <dbReference type="Proteomes" id="UP000003835"/>
    </source>
</evidence>
<dbReference type="Pfam" id="PF11209">
    <property type="entry name" value="LmeA"/>
    <property type="match status" value="1"/>
</dbReference>
<dbReference type="eggNOG" id="ENOG502Z7Y0">
    <property type="taxonomic scope" value="Bacteria"/>
</dbReference>
<dbReference type="STRING" id="118168.MC7420_7172"/>
<dbReference type="OrthoDB" id="507589at2"/>
<dbReference type="HOGENOM" id="CLU_092370_0_0_3"/>
<dbReference type="InterPro" id="IPR021373">
    <property type="entry name" value="DUF2993"/>
</dbReference>
<organism evidence="1 2">
    <name type="scientific">Coleofasciculus chthonoplastes PCC 7420</name>
    <dbReference type="NCBI Taxonomy" id="118168"/>
    <lineage>
        <taxon>Bacteria</taxon>
        <taxon>Bacillati</taxon>
        <taxon>Cyanobacteriota</taxon>
        <taxon>Cyanophyceae</taxon>
        <taxon>Coleofasciculales</taxon>
        <taxon>Coleofasciculaceae</taxon>
        <taxon>Coleofasciculus</taxon>
    </lineage>
</organism>
<evidence type="ECO:0000313" key="1">
    <source>
        <dbReference type="EMBL" id="EDX78519.1"/>
    </source>
</evidence>
<dbReference type="Proteomes" id="UP000003835">
    <property type="component" value="Unassembled WGS sequence"/>
</dbReference>
<keyword evidence="2" id="KW-1185">Reference proteome</keyword>
<protein>
    <recommendedName>
        <fullName evidence="3">DUF2993 domain-containing protein</fullName>
    </recommendedName>
</protein>
<sequence>MLGGFAGLTNPSGTDWGERMLNTVASNTIRHLFTRSESVEVSVRCNPSSKLLQGSIDSFKMQGRGLVIRRQFRTEEMSFETDAVSLDFSSVLKGQIHLKQPTQAIAQVVLTEPDINQSFKAELVRKRLENISIPELEDITGGKPISFTDVQLKLLPNNRIQLFAKVNLPDQELVPISMTSTLAVERRRRILFKDSKFEPDTIPEELRGNSEALTDALDKILNNMVDLDRFNLDGVTMRINRLETQGQQLIFSGYAQIDRIPNTP</sequence>
<dbReference type="RefSeq" id="WP_006097994.1">
    <property type="nucleotide sequence ID" value="NZ_DS989841.1"/>
</dbReference>
<reference evidence="1 2" key="1">
    <citation type="submission" date="2008-07" db="EMBL/GenBank/DDBJ databases">
        <authorList>
            <person name="Tandeau de Marsac N."/>
            <person name="Ferriera S."/>
            <person name="Johnson J."/>
            <person name="Kravitz S."/>
            <person name="Beeson K."/>
            <person name="Sutton G."/>
            <person name="Rogers Y.-H."/>
            <person name="Friedman R."/>
            <person name="Frazier M."/>
            <person name="Venter J.C."/>
        </authorList>
    </citation>
    <scope>NUCLEOTIDE SEQUENCE [LARGE SCALE GENOMIC DNA]</scope>
    <source>
        <strain evidence="1 2">PCC 7420</strain>
    </source>
</reference>
<name>B4VHL0_9CYAN</name>
<dbReference type="EMBL" id="DS989841">
    <property type="protein sequence ID" value="EDX78519.1"/>
    <property type="molecule type" value="Genomic_DNA"/>
</dbReference>
<gene>
    <name evidence="1" type="ORF">MC7420_7172</name>
</gene>
<accession>B4VHL0</accession>
<proteinExistence type="predicted"/>
<evidence type="ECO:0008006" key="3">
    <source>
        <dbReference type="Google" id="ProtNLM"/>
    </source>
</evidence>